<dbReference type="OrthoDB" id="69229at2759"/>
<sequence length="383" mass="43083">MPPEALFLHSLRCPNPLDVTHLLGSFNIYRNKLEFPCEPPLSNGDGDLCISLDDLADFGSNFFYKDCPGAVNFSELDCKKRTLTLPSVLSVECSDFVGSDEKEKKGVLEEGLGILPSDFCGMKSEIDQWRDYPNPYSFRVLWSILGLKLTEMSELSTWILVNSTRYGVRIDRYMRDHIFLLFRLSLKAVVKEACGFMIESDANVVGEPEIMSCKRRTFECAVLVRVLSWLASQLGILYGEGNGKFFALDMFKQCITESASRIMLFRSARTRAESSGVLEDLDDANVSSKVEKSLQNNSGGEVDKSLDVAQVISVSRVAAAVAALYERSVLEGKTRAIRYAQPLTRYQRMAEHSAMTAKAHEERKKRPNYRAIIDHDGLPRQRL</sequence>
<dbReference type="PANTHER" id="PTHR21402">
    <property type="entry name" value="GAMETOCYTE SPECIFIC FACTOR 1-RELATED"/>
    <property type="match status" value="1"/>
</dbReference>
<dbReference type="OMA" id="QCITESA"/>
<evidence type="ECO:0000313" key="2">
    <source>
        <dbReference type="Proteomes" id="UP000029120"/>
    </source>
</evidence>
<organism evidence="1 2">
    <name type="scientific">Arabis alpina</name>
    <name type="common">Alpine rock-cress</name>
    <dbReference type="NCBI Taxonomy" id="50452"/>
    <lineage>
        <taxon>Eukaryota</taxon>
        <taxon>Viridiplantae</taxon>
        <taxon>Streptophyta</taxon>
        <taxon>Embryophyta</taxon>
        <taxon>Tracheophyta</taxon>
        <taxon>Spermatophyta</taxon>
        <taxon>Magnoliopsida</taxon>
        <taxon>eudicotyledons</taxon>
        <taxon>Gunneridae</taxon>
        <taxon>Pentapetalae</taxon>
        <taxon>rosids</taxon>
        <taxon>malvids</taxon>
        <taxon>Brassicales</taxon>
        <taxon>Brassicaceae</taxon>
        <taxon>Arabideae</taxon>
        <taxon>Arabis</taxon>
    </lineage>
</organism>
<dbReference type="Proteomes" id="UP000029120">
    <property type="component" value="Chromosome 3"/>
</dbReference>
<keyword evidence="2" id="KW-1185">Reference proteome</keyword>
<accession>A0A087HBN7</accession>
<protein>
    <submittedName>
        <fullName evidence="1">Uncharacterized protein</fullName>
    </submittedName>
</protein>
<dbReference type="PANTHER" id="PTHR21402:SF10">
    <property type="entry name" value="U11_U12 SMALL NUCLEAR RIBONUCLEOPROTEIN 48 KDA PROTEIN"/>
    <property type="match status" value="1"/>
</dbReference>
<dbReference type="EMBL" id="CM002871">
    <property type="protein sequence ID" value="KFK39539.1"/>
    <property type="molecule type" value="Genomic_DNA"/>
</dbReference>
<evidence type="ECO:0000313" key="1">
    <source>
        <dbReference type="EMBL" id="KFK39539.1"/>
    </source>
</evidence>
<gene>
    <name evidence="1" type="ordered locus">AALP_Aa3g257300</name>
</gene>
<name>A0A087HBN7_ARAAL</name>
<proteinExistence type="predicted"/>
<dbReference type="Gramene" id="KFK39539">
    <property type="protein sequence ID" value="KFK39539"/>
    <property type="gene ID" value="AALP_AA3G257300"/>
</dbReference>
<dbReference type="InterPro" id="IPR051591">
    <property type="entry name" value="UPF0224_FAM112_RNA_Proc"/>
</dbReference>
<dbReference type="AlphaFoldDB" id="A0A087HBN7"/>
<reference evidence="2" key="1">
    <citation type="journal article" date="2015" name="Nat. Plants">
        <title>Genome expansion of Arabis alpina linked with retrotransposition and reduced symmetric DNA methylation.</title>
        <authorList>
            <person name="Willing E.M."/>
            <person name="Rawat V."/>
            <person name="Mandakova T."/>
            <person name="Maumus F."/>
            <person name="James G.V."/>
            <person name="Nordstroem K.J."/>
            <person name="Becker C."/>
            <person name="Warthmann N."/>
            <person name="Chica C."/>
            <person name="Szarzynska B."/>
            <person name="Zytnicki M."/>
            <person name="Albani M.C."/>
            <person name="Kiefer C."/>
            <person name="Bergonzi S."/>
            <person name="Castaings L."/>
            <person name="Mateos J.L."/>
            <person name="Berns M.C."/>
            <person name="Bujdoso N."/>
            <person name="Piofczyk T."/>
            <person name="de Lorenzo L."/>
            <person name="Barrero-Sicilia C."/>
            <person name="Mateos I."/>
            <person name="Piednoel M."/>
            <person name="Hagmann J."/>
            <person name="Chen-Min-Tao R."/>
            <person name="Iglesias-Fernandez R."/>
            <person name="Schuster S.C."/>
            <person name="Alonso-Blanco C."/>
            <person name="Roudier F."/>
            <person name="Carbonero P."/>
            <person name="Paz-Ares J."/>
            <person name="Davis S.J."/>
            <person name="Pecinka A."/>
            <person name="Quesneville H."/>
            <person name="Colot V."/>
            <person name="Lysak M.A."/>
            <person name="Weigel D."/>
            <person name="Coupland G."/>
            <person name="Schneeberger K."/>
        </authorList>
    </citation>
    <scope>NUCLEOTIDE SEQUENCE [LARGE SCALE GENOMIC DNA]</scope>
    <source>
        <strain evidence="2">cv. Pajares</strain>
    </source>
</reference>
<dbReference type="eggNOG" id="ENOG502QSM9">
    <property type="taxonomic scope" value="Eukaryota"/>
</dbReference>